<evidence type="ECO:0000259" key="14">
    <source>
        <dbReference type="Pfam" id="PF00251"/>
    </source>
</evidence>
<evidence type="ECO:0000256" key="8">
    <source>
        <dbReference type="ARBA" id="ARBA00022801"/>
    </source>
</evidence>
<feature type="domain" description="Glycosyl hydrolase family 32 C-terminal" evidence="15">
    <location>
        <begin position="455"/>
        <end position="637"/>
    </location>
</feature>
<protein>
    <recommendedName>
        <fullName evidence="5">beta-fructofuranosidase</fullName>
        <ecNumber evidence="5">3.2.1.26</ecNumber>
    </recommendedName>
</protein>
<evidence type="ECO:0000256" key="12">
    <source>
        <dbReference type="SAM" id="MobiDB-lite"/>
    </source>
</evidence>
<evidence type="ECO:0000256" key="2">
    <source>
        <dbReference type="ARBA" id="ARBA00004116"/>
    </source>
</evidence>
<evidence type="ECO:0000256" key="3">
    <source>
        <dbReference type="ARBA" id="ARBA00004191"/>
    </source>
</evidence>
<dbReference type="GO" id="GO:0005773">
    <property type="term" value="C:vacuole"/>
    <property type="evidence" value="ECO:0007669"/>
    <property type="project" value="UniProtKB-SubCell"/>
</dbReference>
<evidence type="ECO:0000256" key="4">
    <source>
        <dbReference type="ARBA" id="ARBA00009902"/>
    </source>
</evidence>
<dbReference type="InterPro" id="IPR013148">
    <property type="entry name" value="Glyco_hydro_32_N"/>
</dbReference>
<keyword evidence="7" id="KW-0926">Vacuole</keyword>
<evidence type="ECO:0000256" key="1">
    <source>
        <dbReference type="ARBA" id="ARBA00000094"/>
    </source>
</evidence>
<keyword evidence="18" id="KW-1185">Reference proteome</keyword>
<dbReference type="AlphaFoldDB" id="A0A8J5SQY5"/>
<keyword evidence="8 11" id="KW-0378">Hydrolase</keyword>
<dbReference type="Pfam" id="PF00251">
    <property type="entry name" value="Glyco_hydro_32N"/>
    <property type="match status" value="1"/>
</dbReference>
<keyword evidence="6" id="KW-0964">Secreted</keyword>
<sequence>MDGGAPLLPETSLESHQQRDPARGKRRLSTTVLPAVASALVLVGLAALFLVYGFKDGEGLDDVTPMGGGGRVEVAAAASSRGVVEGVSEKSTIPALHLGASAGAGAGGKLQDYDWTNSMLSWQRTAFHFQPPNNWMNDPNGPLYYKGYYHLFYQWNPDSAVWGNITWGHAVSRDLIHWLHLPLAMVPDHWYDINGVWTGSATQLPDGRIVMLYTGATTESVQVQNLAEPADPNDPLLLHWAKSEANPVLVPPPGVGLTDFRDPTTAWRSPADSSWRITIGSKNPDHAGLALVYKTDDFLNYDLLPTLLHVVSGTGMWECVDFYPVATDPAIQVGLETSTPPGAGVKHVLKASLDDDRNDYYAIGTYDGEGADTWTPDNAEIDVGIGLRYDYGKFYASKTFYDPVGRRRVLWGWIGETDSERSDILKGWASVQSIPRTVLLDTKTGSNLLQWPVVEVENLRMHGKKFNDIVISPGSVMPLDVGKATQLDIEAVFEVDTLATSKSITGETGAATYSCDMGAGAVGRGLLGPFGLLVLADDDLLERTAIFFYLIKGVNGNLTTFFCQDELSSSKANDLVKRVYGSLVPVLDGENLALRILVDHSIVESFAQGGRTCITSRVYPTKAIYESARIFLFNNATNIQAMRRRRTVEDRCTQRRASKALNAVLTCELLLPLSARLLSLPLAMAERGTTAAVVDPRFLQRQIAAAAVAGGDGFRSIGST</sequence>
<keyword evidence="10 11" id="KW-0326">Glycosidase</keyword>
<dbReference type="Pfam" id="PF08244">
    <property type="entry name" value="Glyco_hydro_32C"/>
    <property type="match status" value="1"/>
</dbReference>
<dbReference type="InterPro" id="IPR050551">
    <property type="entry name" value="Fructan_Metab_Enzymes"/>
</dbReference>
<dbReference type="PROSITE" id="PS00609">
    <property type="entry name" value="GLYCOSYL_HYDROL_F32"/>
    <property type="match status" value="1"/>
</dbReference>
<evidence type="ECO:0000256" key="5">
    <source>
        <dbReference type="ARBA" id="ARBA00012758"/>
    </source>
</evidence>
<name>A0A8J5SQY5_ZIZPA</name>
<dbReference type="InterPro" id="IPR018053">
    <property type="entry name" value="Glyco_hydro_32_AS"/>
</dbReference>
<comment type="catalytic activity">
    <reaction evidence="1">
        <text>Hydrolysis of terminal non-reducing beta-D-fructofuranoside residues in beta-D-fructofuranosides.</text>
        <dbReference type="EC" id="3.2.1.26"/>
    </reaction>
</comment>
<keyword evidence="9" id="KW-0325">Glycoprotein</keyword>
<keyword evidence="6" id="KW-0134">Cell wall</keyword>
<keyword evidence="13" id="KW-1133">Transmembrane helix</keyword>
<feature type="domain" description="Beta-fructofuranosidase N-terminal" evidence="16">
    <location>
        <begin position="6"/>
        <end position="120"/>
    </location>
</feature>
<dbReference type="SMART" id="SM00640">
    <property type="entry name" value="Glyco_32"/>
    <property type="match status" value="1"/>
</dbReference>
<dbReference type="OrthoDB" id="202537at2759"/>
<comment type="caution">
    <text evidence="17">The sequence shown here is derived from an EMBL/GenBank/DDBJ whole genome shotgun (WGS) entry which is preliminary data.</text>
</comment>
<evidence type="ECO:0000259" key="16">
    <source>
        <dbReference type="Pfam" id="PF11837"/>
    </source>
</evidence>
<dbReference type="CDD" id="cd18624">
    <property type="entry name" value="GH32_Fruct1-like"/>
    <property type="match status" value="1"/>
</dbReference>
<dbReference type="EMBL" id="JAAALK010000285">
    <property type="protein sequence ID" value="KAG8065455.1"/>
    <property type="molecule type" value="Genomic_DNA"/>
</dbReference>
<evidence type="ECO:0000313" key="17">
    <source>
        <dbReference type="EMBL" id="KAG8065455.1"/>
    </source>
</evidence>
<dbReference type="GO" id="GO:0005975">
    <property type="term" value="P:carbohydrate metabolic process"/>
    <property type="evidence" value="ECO:0007669"/>
    <property type="project" value="InterPro"/>
</dbReference>
<feature type="region of interest" description="Disordered" evidence="12">
    <location>
        <begin position="1"/>
        <end position="26"/>
    </location>
</feature>
<keyword evidence="13" id="KW-0472">Membrane</keyword>
<evidence type="ECO:0000256" key="11">
    <source>
        <dbReference type="RuleBase" id="RU362110"/>
    </source>
</evidence>
<dbReference type="GO" id="GO:0004564">
    <property type="term" value="F:beta-fructofuranosidase activity"/>
    <property type="evidence" value="ECO:0007669"/>
    <property type="project" value="UniProtKB-EC"/>
</dbReference>
<evidence type="ECO:0000259" key="15">
    <source>
        <dbReference type="Pfam" id="PF08244"/>
    </source>
</evidence>
<organism evidence="17 18">
    <name type="scientific">Zizania palustris</name>
    <name type="common">Northern wild rice</name>
    <dbReference type="NCBI Taxonomy" id="103762"/>
    <lineage>
        <taxon>Eukaryota</taxon>
        <taxon>Viridiplantae</taxon>
        <taxon>Streptophyta</taxon>
        <taxon>Embryophyta</taxon>
        <taxon>Tracheophyta</taxon>
        <taxon>Spermatophyta</taxon>
        <taxon>Magnoliopsida</taxon>
        <taxon>Liliopsida</taxon>
        <taxon>Poales</taxon>
        <taxon>Poaceae</taxon>
        <taxon>BOP clade</taxon>
        <taxon>Oryzoideae</taxon>
        <taxon>Oryzeae</taxon>
        <taxon>Zizaniinae</taxon>
        <taxon>Zizania</taxon>
    </lineage>
</organism>
<proteinExistence type="inferred from homology"/>
<dbReference type="Pfam" id="PF11837">
    <property type="entry name" value="INV_N"/>
    <property type="match status" value="1"/>
</dbReference>
<dbReference type="Proteomes" id="UP000729402">
    <property type="component" value="Unassembled WGS sequence"/>
</dbReference>
<comment type="subcellular location">
    <subcellularLocation>
        <location evidence="3">Secreted</location>
        <location evidence="3">Cell wall</location>
    </subcellularLocation>
    <subcellularLocation>
        <location evidence="2">Vacuole</location>
    </subcellularLocation>
</comment>
<evidence type="ECO:0000256" key="10">
    <source>
        <dbReference type="ARBA" id="ARBA00023295"/>
    </source>
</evidence>
<evidence type="ECO:0000256" key="6">
    <source>
        <dbReference type="ARBA" id="ARBA00022512"/>
    </source>
</evidence>
<dbReference type="InterPro" id="IPR013189">
    <property type="entry name" value="Glyco_hydro_32_C"/>
</dbReference>
<feature type="domain" description="Glycosyl hydrolase family 32 N-terminal" evidence="14">
    <location>
        <begin position="128"/>
        <end position="452"/>
    </location>
</feature>
<evidence type="ECO:0000256" key="9">
    <source>
        <dbReference type="ARBA" id="ARBA00023180"/>
    </source>
</evidence>
<dbReference type="InterPro" id="IPR021792">
    <property type="entry name" value="Beta-fructofuranosidase_N"/>
</dbReference>
<dbReference type="PANTHER" id="PTHR31953">
    <property type="entry name" value="BETA-FRUCTOFURANOSIDASE, INSOLUBLE ISOENZYME CWINV1-RELATED"/>
    <property type="match status" value="1"/>
</dbReference>
<evidence type="ECO:0000256" key="13">
    <source>
        <dbReference type="SAM" id="Phobius"/>
    </source>
</evidence>
<keyword evidence="13" id="KW-0812">Transmembrane</keyword>
<evidence type="ECO:0000313" key="18">
    <source>
        <dbReference type="Proteomes" id="UP000729402"/>
    </source>
</evidence>
<gene>
    <name evidence="17" type="ORF">GUJ93_ZPchr0004g39176</name>
</gene>
<comment type="similarity">
    <text evidence="4 11">Belongs to the glycosyl hydrolase 32 family.</text>
</comment>
<reference evidence="17" key="2">
    <citation type="submission" date="2021-02" db="EMBL/GenBank/DDBJ databases">
        <authorList>
            <person name="Kimball J.A."/>
            <person name="Haas M.W."/>
            <person name="Macchietto M."/>
            <person name="Kono T."/>
            <person name="Duquette J."/>
            <person name="Shao M."/>
        </authorList>
    </citation>
    <scope>NUCLEOTIDE SEQUENCE</scope>
    <source>
        <tissue evidence="17">Fresh leaf tissue</tissue>
    </source>
</reference>
<dbReference type="FunFam" id="2.115.10.20:FF:000001">
    <property type="entry name" value="Beta-fructofuranosidase, insoluble isoenzyme CWINV1"/>
    <property type="match status" value="1"/>
</dbReference>
<accession>A0A8J5SQY5</accession>
<feature type="transmembrane region" description="Helical" evidence="13">
    <location>
        <begin position="32"/>
        <end position="54"/>
    </location>
</feature>
<dbReference type="EC" id="3.2.1.26" evidence="5"/>
<dbReference type="InterPro" id="IPR001362">
    <property type="entry name" value="Glyco_hydro_32"/>
</dbReference>
<reference evidence="17" key="1">
    <citation type="journal article" date="2021" name="bioRxiv">
        <title>Whole Genome Assembly and Annotation of Northern Wild Rice, Zizania palustris L., Supports a Whole Genome Duplication in the Zizania Genus.</title>
        <authorList>
            <person name="Haas M."/>
            <person name="Kono T."/>
            <person name="Macchietto M."/>
            <person name="Millas R."/>
            <person name="McGilp L."/>
            <person name="Shao M."/>
            <person name="Duquette J."/>
            <person name="Hirsch C.N."/>
            <person name="Kimball J."/>
        </authorList>
    </citation>
    <scope>NUCLEOTIDE SEQUENCE</scope>
    <source>
        <tissue evidence="17">Fresh leaf tissue</tissue>
    </source>
</reference>
<evidence type="ECO:0000256" key="7">
    <source>
        <dbReference type="ARBA" id="ARBA00022554"/>
    </source>
</evidence>